<dbReference type="Proteomes" id="UP001243286">
    <property type="component" value="Unassembled WGS sequence"/>
</dbReference>
<organism evidence="1 2">
    <name type="scientific">Exiguobacterium antarcticum</name>
    <dbReference type="NCBI Taxonomy" id="132920"/>
    <lineage>
        <taxon>Bacteria</taxon>
        <taxon>Bacillati</taxon>
        <taxon>Bacillota</taxon>
        <taxon>Bacilli</taxon>
        <taxon>Bacillales</taxon>
        <taxon>Bacillales Family XII. Incertae Sedis</taxon>
        <taxon>Exiguobacterium</taxon>
    </lineage>
</organism>
<dbReference type="EMBL" id="JASBQV010000039">
    <property type="protein sequence ID" value="MDI3236400.1"/>
    <property type="molecule type" value="Genomic_DNA"/>
</dbReference>
<sequence>MKKIMMFTAAGILISLLPIQMDSAVALSKSETKVVDKQLASLKKSTLSGGYKPIDVRSVYLLGGKYPETFVLYERFNSKNYMNDVIGKAQKYDAKKKKWSNIYTYTDRETDYYAVRAKGKMMDTKKEQLVIGPSSGSAGYVTPILIGSTDGKKIKKIFEAKEPYTFGKAVIRDKKLYLGSMTIVHDVYSYQGTKLKRRDGTGADDRKVAGKVSKYMTLDGYAGYTYLTSPSNISLKKGQSVAVVREYKDDTTPYVYRALSSGEGRLKMEGYHFKAIKSGVERWMFEPDAYGDSETVKFTVK</sequence>
<gene>
    <name evidence="1" type="ORF">QK289_15400</name>
</gene>
<keyword evidence="2" id="KW-1185">Reference proteome</keyword>
<evidence type="ECO:0000313" key="2">
    <source>
        <dbReference type="Proteomes" id="UP001243286"/>
    </source>
</evidence>
<accession>A0ABT6R621</accession>
<proteinExistence type="predicted"/>
<name>A0ABT6R621_9BACL</name>
<comment type="caution">
    <text evidence="1">The sequence shown here is derived from an EMBL/GenBank/DDBJ whole genome shotgun (WGS) entry which is preliminary data.</text>
</comment>
<protein>
    <submittedName>
        <fullName evidence="1">Uncharacterized protein</fullName>
    </submittedName>
</protein>
<dbReference type="RefSeq" id="WP_282357408.1">
    <property type="nucleotide sequence ID" value="NZ_JASBQV010000039.1"/>
</dbReference>
<reference evidence="1 2" key="1">
    <citation type="submission" date="2023-04" db="EMBL/GenBank/DDBJ databases">
        <title>Antarctic isolates genomes.</title>
        <authorList>
            <person name="Dimov S.G."/>
        </authorList>
    </citation>
    <scope>NUCLEOTIDE SEQUENCE [LARGE SCALE GENOMIC DNA]</scope>
    <source>
        <strain evidence="1 2">AL19</strain>
    </source>
</reference>
<evidence type="ECO:0000313" key="1">
    <source>
        <dbReference type="EMBL" id="MDI3236400.1"/>
    </source>
</evidence>